<keyword evidence="2" id="KW-1185">Reference proteome</keyword>
<evidence type="ECO:0000313" key="2">
    <source>
        <dbReference type="Proteomes" id="UP001199206"/>
    </source>
</evidence>
<sequence length="86" mass="9771">MQTLPIDLNAMHLRHLVLPCLDPDLTLRVYRDVRRLGAAGGLERRARRLRYRQTANRCTAHQYLDGQDISIPALHLRGNAAAACNR</sequence>
<organism evidence="1 2">
    <name type="scientific">Xanthomonas cassavae CFBP 4642</name>
    <dbReference type="NCBI Taxonomy" id="1219375"/>
    <lineage>
        <taxon>Bacteria</taxon>
        <taxon>Pseudomonadati</taxon>
        <taxon>Pseudomonadota</taxon>
        <taxon>Gammaproteobacteria</taxon>
        <taxon>Lysobacterales</taxon>
        <taxon>Lysobacteraceae</taxon>
        <taxon>Xanthomonas</taxon>
    </lineage>
</organism>
<proteinExistence type="predicted"/>
<reference evidence="1 2" key="1">
    <citation type="submission" date="2021-10" db="EMBL/GenBank/DDBJ databases">
        <title>Genome sequencing of Xanthomonas strains from NCPPB.</title>
        <authorList>
            <person name="Hussein R."/>
            <person name="Harrison J."/>
            <person name="Studholme D.J."/>
            <person name="Vicente J."/>
            <person name="Grant M."/>
        </authorList>
    </citation>
    <scope>NUCLEOTIDE SEQUENCE [LARGE SCALE GENOMIC DNA]</scope>
    <source>
        <strain evidence="1 2">NCPPB 101</strain>
    </source>
</reference>
<dbReference type="RefSeq" id="WP_084624377.1">
    <property type="nucleotide sequence ID" value="NZ_CAWLZN010000001.1"/>
</dbReference>
<evidence type="ECO:0000313" key="1">
    <source>
        <dbReference type="EMBL" id="MCC4619968.1"/>
    </source>
</evidence>
<dbReference type="EMBL" id="JAJGQJ010000012">
    <property type="protein sequence ID" value="MCC4619968.1"/>
    <property type="molecule type" value="Genomic_DNA"/>
</dbReference>
<accession>A0ABS8HCT3</accession>
<name>A0ABS8HCT3_9XANT</name>
<dbReference type="Proteomes" id="UP001199206">
    <property type="component" value="Unassembled WGS sequence"/>
</dbReference>
<protein>
    <submittedName>
        <fullName evidence="1">Uncharacterized protein</fullName>
    </submittedName>
</protein>
<gene>
    <name evidence="1" type="ORF">LL965_07645</name>
</gene>
<comment type="caution">
    <text evidence="1">The sequence shown here is derived from an EMBL/GenBank/DDBJ whole genome shotgun (WGS) entry which is preliminary data.</text>
</comment>